<evidence type="ECO:0000313" key="3">
    <source>
        <dbReference type="Proteomes" id="UP000638648"/>
    </source>
</evidence>
<keyword evidence="3" id="KW-1185">Reference proteome</keyword>
<comment type="caution">
    <text evidence="2">The sequence shown here is derived from an EMBL/GenBank/DDBJ whole genome shotgun (WGS) entry which is preliminary data.</text>
</comment>
<dbReference type="Proteomes" id="UP000638648">
    <property type="component" value="Unassembled WGS sequence"/>
</dbReference>
<proteinExistence type="predicted"/>
<accession>A0A927N5N3</accession>
<dbReference type="Gene3D" id="3.90.1200.10">
    <property type="match status" value="1"/>
</dbReference>
<dbReference type="Pfam" id="PF01636">
    <property type="entry name" value="APH"/>
    <property type="match status" value="1"/>
</dbReference>
<evidence type="ECO:0000259" key="1">
    <source>
        <dbReference type="Pfam" id="PF01636"/>
    </source>
</evidence>
<keyword evidence="2" id="KW-0418">Kinase</keyword>
<dbReference type="GO" id="GO:0016301">
    <property type="term" value="F:kinase activity"/>
    <property type="evidence" value="ECO:0007669"/>
    <property type="project" value="UniProtKB-KW"/>
</dbReference>
<evidence type="ECO:0000313" key="2">
    <source>
        <dbReference type="EMBL" id="MBE1613131.1"/>
    </source>
</evidence>
<dbReference type="EMBL" id="JADBEM010000001">
    <property type="protein sequence ID" value="MBE1613131.1"/>
    <property type="molecule type" value="Genomic_DNA"/>
</dbReference>
<name>A0A927N5N3_9ACTN</name>
<dbReference type="RefSeq" id="WP_192756050.1">
    <property type="nucleotide sequence ID" value="NZ_BAABJL010000070.1"/>
</dbReference>
<dbReference type="SUPFAM" id="SSF56112">
    <property type="entry name" value="Protein kinase-like (PK-like)"/>
    <property type="match status" value="1"/>
</dbReference>
<reference evidence="2" key="1">
    <citation type="submission" date="2020-10" db="EMBL/GenBank/DDBJ databases">
        <title>Sequencing the genomes of 1000 actinobacteria strains.</title>
        <authorList>
            <person name="Klenk H.-P."/>
        </authorList>
    </citation>
    <scope>NUCLEOTIDE SEQUENCE</scope>
    <source>
        <strain evidence="2">DSM 45354</strain>
    </source>
</reference>
<sequence length="307" mass="33797">MHDDEELIARCLRVMRHGPESLRDRQRLTGAASGAGVHRLVFGDGRVAVLKVTTTPVLNDRARREFWFYQALAAQLPVRTPRLLAAADTADLTCLLLSAAEPTPPAERWAPREWVAAAEELGALHQPSLAVGNDRYSWLNRPRRVARTEAATALTAWRQLGLDSIAGPLLDQLGQLDAAVAGLPVCLLHGDWHAGNLLLDQEGLVWADWQEVGVGHGPEDLALLWQRAEFDGARPPREAMLDAYVRARGIRSDVVLERAILAAEIRLLLLGWPTHLLLAEPAERQGLLDHLHHLSRRWAVGVACADA</sequence>
<dbReference type="AlphaFoldDB" id="A0A927N5N3"/>
<protein>
    <submittedName>
        <fullName evidence="2">Ser/Thr protein kinase RdoA (MazF antagonist)</fullName>
    </submittedName>
</protein>
<dbReference type="InterPro" id="IPR002575">
    <property type="entry name" value="Aminoglycoside_PTrfase"/>
</dbReference>
<organism evidence="2 3">
    <name type="scientific">Actinopolymorpha pittospori</name>
    <dbReference type="NCBI Taxonomy" id="648752"/>
    <lineage>
        <taxon>Bacteria</taxon>
        <taxon>Bacillati</taxon>
        <taxon>Actinomycetota</taxon>
        <taxon>Actinomycetes</taxon>
        <taxon>Propionibacteriales</taxon>
        <taxon>Actinopolymorphaceae</taxon>
        <taxon>Actinopolymorpha</taxon>
    </lineage>
</organism>
<feature type="domain" description="Aminoglycoside phosphotransferase" evidence="1">
    <location>
        <begin position="39"/>
        <end position="245"/>
    </location>
</feature>
<gene>
    <name evidence="2" type="ORF">HEB94_009979</name>
</gene>
<dbReference type="InterPro" id="IPR011009">
    <property type="entry name" value="Kinase-like_dom_sf"/>
</dbReference>
<keyword evidence="2" id="KW-0808">Transferase</keyword>